<dbReference type="OrthoDB" id="5877028at2759"/>
<sequence length="413" mass="47349">MFQIFRLFSGSHHYEWRVQPTKSVEDALPIEVPLNRRISDEWEQKYLESQLTLEETRHILEEFQQSSQELEDELTLELEHTERAQRELQAKVMRLEVEKEEWKALSIFLAKFVSLQTTHYETTMTSQKEIDDLRQQLKRVRIQLREVEMSNDDLERSERQIQSDFVAIETKYADVLDSKVVLQQELQEKISLEERLQRAQNELRDTDEDLTYFKRCLKESERKERDVTSGLAAVKAQYADTLQEKETLQQQLLEKAELDQQLQRAKQELFAANEIILSFKRYPQEAAALATSSQPQNCSPSLSPHEAVDKVVDSSNAVPVTERPTMSLPLAYDFSASPKPRPQPAQPIPLLSDNEISTSFPIPAPELLGSTSIPASSQPFARPITVSASIPSGNNALEKLRKNAPRSSKSLAN</sequence>
<gene>
    <name evidence="5" type="ORF">M422DRAFT_275130</name>
</gene>
<name>A0A0C9UF95_SPHS4</name>
<feature type="non-terminal residue" evidence="5">
    <location>
        <position position="413"/>
    </location>
</feature>
<accession>A0A0C9UF95</accession>
<evidence type="ECO:0000256" key="2">
    <source>
        <dbReference type="ARBA" id="ARBA00023054"/>
    </source>
</evidence>
<dbReference type="GO" id="GO:0047496">
    <property type="term" value="P:vesicle transport along microtubule"/>
    <property type="evidence" value="ECO:0007669"/>
    <property type="project" value="TreeGrafter"/>
</dbReference>
<dbReference type="Proteomes" id="UP000054279">
    <property type="component" value="Unassembled WGS sequence"/>
</dbReference>
<dbReference type="GO" id="GO:0007059">
    <property type="term" value="P:chromosome segregation"/>
    <property type="evidence" value="ECO:0007669"/>
    <property type="project" value="TreeGrafter"/>
</dbReference>
<evidence type="ECO:0000256" key="1">
    <source>
        <dbReference type="ARBA" id="ARBA00007429"/>
    </source>
</evidence>
<proteinExistence type="inferred from homology"/>
<keyword evidence="2 3" id="KW-0175">Coiled coil</keyword>
<evidence type="ECO:0000313" key="6">
    <source>
        <dbReference type="Proteomes" id="UP000054279"/>
    </source>
</evidence>
<evidence type="ECO:0000313" key="5">
    <source>
        <dbReference type="EMBL" id="KIJ24156.1"/>
    </source>
</evidence>
<dbReference type="EMBL" id="KN837525">
    <property type="protein sequence ID" value="KIJ24156.1"/>
    <property type="molecule type" value="Genomic_DNA"/>
</dbReference>
<dbReference type="AlphaFoldDB" id="A0A0C9UF95"/>
<feature type="coiled-coil region" evidence="3">
    <location>
        <begin position="53"/>
        <end position="275"/>
    </location>
</feature>
<dbReference type="GO" id="GO:0000132">
    <property type="term" value="P:establishment of mitotic spindle orientation"/>
    <property type="evidence" value="ECO:0007669"/>
    <property type="project" value="TreeGrafter"/>
</dbReference>
<dbReference type="HOGENOM" id="CLU_666608_0_0_1"/>
<dbReference type="GO" id="GO:0000776">
    <property type="term" value="C:kinetochore"/>
    <property type="evidence" value="ECO:0007669"/>
    <property type="project" value="TreeGrafter"/>
</dbReference>
<reference evidence="5 6" key="1">
    <citation type="submission" date="2014-06" db="EMBL/GenBank/DDBJ databases">
        <title>Evolutionary Origins and Diversification of the Mycorrhizal Mutualists.</title>
        <authorList>
            <consortium name="DOE Joint Genome Institute"/>
            <consortium name="Mycorrhizal Genomics Consortium"/>
            <person name="Kohler A."/>
            <person name="Kuo A."/>
            <person name="Nagy L.G."/>
            <person name="Floudas D."/>
            <person name="Copeland A."/>
            <person name="Barry K.W."/>
            <person name="Cichocki N."/>
            <person name="Veneault-Fourrey C."/>
            <person name="LaButti K."/>
            <person name="Lindquist E.A."/>
            <person name="Lipzen A."/>
            <person name="Lundell T."/>
            <person name="Morin E."/>
            <person name="Murat C."/>
            <person name="Riley R."/>
            <person name="Ohm R."/>
            <person name="Sun H."/>
            <person name="Tunlid A."/>
            <person name="Henrissat B."/>
            <person name="Grigoriev I.V."/>
            <person name="Hibbett D.S."/>
            <person name="Martin F."/>
        </authorList>
    </citation>
    <scope>NUCLEOTIDE SEQUENCE [LARGE SCALE GENOMIC DNA]</scope>
    <source>
        <strain evidence="5 6">SS14</strain>
    </source>
</reference>
<comment type="similarity">
    <text evidence="1">Belongs to the nudE family.</text>
</comment>
<dbReference type="GO" id="GO:0051642">
    <property type="term" value="P:centrosome localization"/>
    <property type="evidence" value="ECO:0007669"/>
    <property type="project" value="TreeGrafter"/>
</dbReference>
<dbReference type="Gene3D" id="6.10.250.1080">
    <property type="match status" value="1"/>
</dbReference>
<feature type="region of interest" description="Disordered" evidence="4">
    <location>
        <begin position="385"/>
        <end position="413"/>
    </location>
</feature>
<keyword evidence="6" id="KW-1185">Reference proteome</keyword>
<dbReference type="GO" id="GO:0005871">
    <property type="term" value="C:kinesin complex"/>
    <property type="evidence" value="ECO:0007669"/>
    <property type="project" value="TreeGrafter"/>
</dbReference>
<organism evidence="5 6">
    <name type="scientific">Sphaerobolus stellatus (strain SS14)</name>
    <dbReference type="NCBI Taxonomy" id="990650"/>
    <lineage>
        <taxon>Eukaryota</taxon>
        <taxon>Fungi</taxon>
        <taxon>Dikarya</taxon>
        <taxon>Basidiomycota</taxon>
        <taxon>Agaricomycotina</taxon>
        <taxon>Agaricomycetes</taxon>
        <taxon>Phallomycetidae</taxon>
        <taxon>Geastrales</taxon>
        <taxon>Sphaerobolaceae</taxon>
        <taxon>Sphaerobolus</taxon>
    </lineage>
</organism>
<dbReference type="GO" id="GO:0007020">
    <property type="term" value="P:microtubule nucleation"/>
    <property type="evidence" value="ECO:0007669"/>
    <property type="project" value="TreeGrafter"/>
</dbReference>
<evidence type="ECO:0000256" key="3">
    <source>
        <dbReference type="SAM" id="Coils"/>
    </source>
</evidence>
<evidence type="ECO:0000256" key="4">
    <source>
        <dbReference type="SAM" id="MobiDB-lite"/>
    </source>
</evidence>
<feature type="compositionally biased region" description="Polar residues" evidence="4">
    <location>
        <begin position="386"/>
        <end position="395"/>
    </location>
</feature>
<dbReference type="InterPro" id="IPR033494">
    <property type="entry name" value="NUDE"/>
</dbReference>
<protein>
    <submittedName>
        <fullName evidence="5">Uncharacterized protein</fullName>
    </submittedName>
</protein>
<dbReference type="PANTHER" id="PTHR10921:SF1">
    <property type="entry name" value="NUCLEAR DISTRIBUTION PROTEIN NUDE HOMOLOG"/>
    <property type="match status" value="1"/>
</dbReference>
<dbReference type="PANTHER" id="PTHR10921">
    <property type="entry name" value="NUCLEAR DISTRIBUTION PROTEIN NUDE HOMOLOG 1"/>
    <property type="match status" value="1"/>
</dbReference>
<dbReference type="GO" id="GO:0008017">
    <property type="term" value="F:microtubule binding"/>
    <property type="evidence" value="ECO:0007669"/>
    <property type="project" value="InterPro"/>
</dbReference>